<name>A0A343JDZ8_9CLOT</name>
<dbReference type="EMBL" id="CP016786">
    <property type="protein sequence ID" value="ASW43756.1"/>
    <property type="molecule type" value="Genomic_DNA"/>
</dbReference>
<dbReference type="OrthoDB" id="1653at2"/>
<dbReference type="InterPro" id="IPR044911">
    <property type="entry name" value="V-type_ATPase_csu/dsu_dom_3"/>
</dbReference>
<dbReference type="Gene3D" id="1.10.132.50">
    <property type="entry name" value="ATP synthase (C/AC39) subunit, domain 3"/>
    <property type="match status" value="1"/>
</dbReference>
<comment type="similarity">
    <text evidence="1">Belongs to the V-ATPase V0D/AC39 subunit family.</text>
</comment>
<sequence>MDTMKFTQAVSRIWVLEKRLLDKAKIERMIEAVSAEEVLKILNDTEYANFLVNVKRPEDYEEMLSSELSRVYNLVYELSPVKDIVKIFSLKYDYHNIKVLLKEKVLNQDLSHMLINLGDLDLKEIKNKINGDNYKTLSGNIGKGVIEALEAFGQTKDPQKIDVIIDKYMFKELLEINKSLNYKFIDNLVKAIIDSTNIRTLLRLKKQNKNRDFAEEVIFDGGAIEKNKLISLLNETPENIMSKLKTTIYSDLIEEGFEGYIKTNSAGLLEKLSDNYIMELMKKSKLVTFGPEKIISYIYAKETEIKVIRIIMVAKLNNIAEEVLRERLRDIYG</sequence>
<dbReference type="NCBIfam" id="NF002266">
    <property type="entry name" value="PRK01198.1-2"/>
    <property type="match status" value="1"/>
</dbReference>
<keyword evidence="3" id="KW-0406">Ion transport</keyword>
<dbReference type="KEGG" id="cia:BEN51_09760"/>
<evidence type="ECO:0000256" key="2">
    <source>
        <dbReference type="ARBA" id="ARBA00022448"/>
    </source>
</evidence>
<dbReference type="Pfam" id="PF01992">
    <property type="entry name" value="vATP-synt_AC39"/>
    <property type="match status" value="1"/>
</dbReference>
<keyword evidence="2" id="KW-0813">Transport</keyword>
<protein>
    <submittedName>
        <fullName evidence="4">V-type ATP synthase subunit C</fullName>
    </submittedName>
</protein>
<reference evidence="4 5" key="1">
    <citation type="submission" date="2016-08" db="EMBL/GenBank/DDBJ databases">
        <title>Complete Genome Sequence Of The Indigo Reducing Clostridium isatidis DSM15098.</title>
        <authorList>
            <person name="Little G.T."/>
            <person name="Minton N.P."/>
        </authorList>
    </citation>
    <scope>NUCLEOTIDE SEQUENCE [LARGE SCALE GENOMIC DNA]</scope>
    <source>
        <strain evidence="4 5">DSM 15098</strain>
    </source>
</reference>
<dbReference type="Proteomes" id="UP000264883">
    <property type="component" value="Chromosome"/>
</dbReference>
<dbReference type="InterPro" id="IPR002843">
    <property type="entry name" value="ATPase_V0-cplx_csu/dsu"/>
</dbReference>
<dbReference type="GO" id="GO:0046961">
    <property type="term" value="F:proton-transporting ATPase activity, rotational mechanism"/>
    <property type="evidence" value="ECO:0007669"/>
    <property type="project" value="InterPro"/>
</dbReference>
<keyword evidence="5" id="KW-1185">Reference proteome</keyword>
<organism evidence="4 5">
    <name type="scientific">Clostridium isatidis</name>
    <dbReference type="NCBI Taxonomy" id="182773"/>
    <lineage>
        <taxon>Bacteria</taxon>
        <taxon>Bacillati</taxon>
        <taxon>Bacillota</taxon>
        <taxon>Clostridia</taxon>
        <taxon>Eubacteriales</taxon>
        <taxon>Clostridiaceae</taxon>
        <taxon>Clostridium</taxon>
    </lineage>
</organism>
<dbReference type="RefSeq" id="WP_119865891.1">
    <property type="nucleotide sequence ID" value="NZ_CP016786.1"/>
</dbReference>
<dbReference type="InterPro" id="IPR036079">
    <property type="entry name" value="ATPase_csu/dsu_sf"/>
</dbReference>
<dbReference type="InterPro" id="IPR050873">
    <property type="entry name" value="V-ATPase_V0D/AC39_subunit"/>
</dbReference>
<dbReference type="Gene3D" id="1.20.1690.10">
    <property type="entry name" value="V-type ATP synthase subunit C domain"/>
    <property type="match status" value="2"/>
</dbReference>
<evidence type="ECO:0000313" key="4">
    <source>
        <dbReference type="EMBL" id="ASW43756.1"/>
    </source>
</evidence>
<dbReference type="PANTHER" id="PTHR38682:SF1">
    <property type="entry name" value="V-TYPE ATP SYNTHASE SUBUNIT C"/>
    <property type="match status" value="1"/>
</dbReference>
<proteinExistence type="inferred from homology"/>
<evidence type="ECO:0000256" key="1">
    <source>
        <dbReference type="ARBA" id="ARBA00006709"/>
    </source>
</evidence>
<evidence type="ECO:0000313" key="5">
    <source>
        <dbReference type="Proteomes" id="UP000264883"/>
    </source>
</evidence>
<dbReference type="SUPFAM" id="SSF103486">
    <property type="entry name" value="V-type ATP synthase subunit C"/>
    <property type="match status" value="1"/>
</dbReference>
<evidence type="ECO:0000256" key="3">
    <source>
        <dbReference type="ARBA" id="ARBA00023065"/>
    </source>
</evidence>
<gene>
    <name evidence="4" type="ORF">BEN51_09760</name>
</gene>
<dbReference type="AlphaFoldDB" id="A0A343JDZ8"/>
<dbReference type="PANTHER" id="PTHR38682">
    <property type="entry name" value="V-TYPE ATP SYNTHASE SUBUNIT C"/>
    <property type="match status" value="1"/>
</dbReference>
<accession>A0A343JDZ8</accession>
<dbReference type="InterPro" id="IPR035067">
    <property type="entry name" value="V-type_ATPase_csu/dsu"/>
</dbReference>